<dbReference type="Pfam" id="PF00135">
    <property type="entry name" value="COesterase"/>
    <property type="match status" value="1"/>
</dbReference>
<dbReference type="Proteomes" id="UP000887568">
    <property type="component" value="Unplaced"/>
</dbReference>
<feature type="signal peptide" evidence="1">
    <location>
        <begin position="1"/>
        <end position="21"/>
    </location>
</feature>
<dbReference type="PROSITE" id="PS00941">
    <property type="entry name" value="CARBOXYLESTERASE_B_2"/>
    <property type="match status" value="1"/>
</dbReference>
<dbReference type="InterPro" id="IPR029058">
    <property type="entry name" value="AB_hydrolase_fold"/>
</dbReference>
<dbReference type="SUPFAM" id="SSF53474">
    <property type="entry name" value="alpha/beta-Hydrolases"/>
    <property type="match status" value="1"/>
</dbReference>
<evidence type="ECO:0000259" key="2">
    <source>
        <dbReference type="Pfam" id="PF00135"/>
    </source>
</evidence>
<dbReference type="InterPro" id="IPR002018">
    <property type="entry name" value="CarbesteraseB"/>
</dbReference>
<evidence type="ECO:0000313" key="3">
    <source>
        <dbReference type="EnsemblMetazoa" id="XP_038047696.1"/>
    </source>
</evidence>
<accession>A0A913Z9K7</accession>
<keyword evidence="1" id="KW-0732">Signal</keyword>
<keyword evidence="4" id="KW-1185">Reference proteome</keyword>
<reference evidence="3" key="1">
    <citation type="submission" date="2022-11" db="UniProtKB">
        <authorList>
            <consortium name="EnsemblMetazoa"/>
        </authorList>
    </citation>
    <scope>IDENTIFICATION</scope>
</reference>
<dbReference type="Gene3D" id="3.40.50.1820">
    <property type="entry name" value="alpha/beta hydrolase"/>
    <property type="match status" value="1"/>
</dbReference>
<name>A0A913Z9K7_PATMI</name>
<dbReference type="OMA" id="ICIQRRI"/>
<dbReference type="PANTHER" id="PTHR11559">
    <property type="entry name" value="CARBOXYLESTERASE"/>
    <property type="match status" value="1"/>
</dbReference>
<dbReference type="GeneID" id="119721812"/>
<dbReference type="InterPro" id="IPR019819">
    <property type="entry name" value="Carboxylesterase_B_CS"/>
</dbReference>
<sequence>MTGKTFFVFLIIRSLVVATTSQPVVTVQQGAIKGTTHIFIEDEFTGAGGTKVDVFKGIPFAEPPLGELRFKPPVEKTEWSGIYVATYFRPACLQDRNVGLSLVINEDCLYLNVFAPNQRMVSRSWRILAT</sequence>
<proteinExistence type="predicted"/>
<dbReference type="RefSeq" id="XP_038047696.1">
    <property type="nucleotide sequence ID" value="XM_038191768.1"/>
</dbReference>
<evidence type="ECO:0000256" key="1">
    <source>
        <dbReference type="SAM" id="SignalP"/>
    </source>
</evidence>
<dbReference type="AlphaFoldDB" id="A0A913Z9K7"/>
<feature type="chain" id="PRO_5037202992" description="Carboxylesterase type B domain-containing protein" evidence="1">
    <location>
        <begin position="22"/>
        <end position="130"/>
    </location>
</feature>
<organism evidence="3 4">
    <name type="scientific">Patiria miniata</name>
    <name type="common">Bat star</name>
    <name type="synonym">Asterina miniata</name>
    <dbReference type="NCBI Taxonomy" id="46514"/>
    <lineage>
        <taxon>Eukaryota</taxon>
        <taxon>Metazoa</taxon>
        <taxon>Echinodermata</taxon>
        <taxon>Eleutherozoa</taxon>
        <taxon>Asterozoa</taxon>
        <taxon>Asteroidea</taxon>
        <taxon>Valvatacea</taxon>
        <taxon>Valvatida</taxon>
        <taxon>Asterinidae</taxon>
        <taxon>Patiria</taxon>
    </lineage>
</organism>
<evidence type="ECO:0000313" key="4">
    <source>
        <dbReference type="Proteomes" id="UP000887568"/>
    </source>
</evidence>
<dbReference type="EnsemblMetazoa" id="XM_038191768.1">
    <property type="protein sequence ID" value="XP_038047696.1"/>
    <property type="gene ID" value="LOC119721812"/>
</dbReference>
<protein>
    <recommendedName>
        <fullName evidence="2">Carboxylesterase type B domain-containing protein</fullName>
    </recommendedName>
</protein>
<dbReference type="OrthoDB" id="19653at2759"/>
<feature type="domain" description="Carboxylesterase type B" evidence="2">
    <location>
        <begin position="22"/>
        <end position="119"/>
    </location>
</feature>
<dbReference type="InterPro" id="IPR050309">
    <property type="entry name" value="Type-B_Carboxylest/Lipase"/>
</dbReference>